<accession>A0AAU9X6L1</accession>
<dbReference type="SMART" id="SM00225">
    <property type="entry name" value="BTB"/>
    <property type="match status" value="2"/>
</dbReference>
<evidence type="ECO:0000313" key="5">
    <source>
        <dbReference type="Proteomes" id="UP001159428"/>
    </source>
</evidence>
<evidence type="ECO:0000259" key="3">
    <source>
        <dbReference type="PROSITE" id="PS50097"/>
    </source>
</evidence>
<name>A0AAU9X6L1_9CNID</name>
<reference evidence="4 5" key="1">
    <citation type="submission" date="2022-05" db="EMBL/GenBank/DDBJ databases">
        <authorList>
            <consortium name="Genoscope - CEA"/>
            <person name="William W."/>
        </authorList>
    </citation>
    <scope>NUCLEOTIDE SEQUENCE [LARGE SCALE GENOMIC DNA]</scope>
</reference>
<proteinExistence type="predicted"/>
<dbReference type="InterPro" id="IPR011705">
    <property type="entry name" value="BACK"/>
</dbReference>
<dbReference type="Proteomes" id="UP001159428">
    <property type="component" value="Unassembled WGS sequence"/>
</dbReference>
<dbReference type="InterPro" id="IPR011333">
    <property type="entry name" value="SKP1/BTB/POZ_sf"/>
</dbReference>
<evidence type="ECO:0000313" key="4">
    <source>
        <dbReference type="EMBL" id="CAH3138699.1"/>
    </source>
</evidence>
<dbReference type="PANTHER" id="PTHR45632">
    <property type="entry name" value="LD33804P"/>
    <property type="match status" value="1"/>
</dbReference>
<dbReference type="EMBL" id="CALNXJ010000032">
    <property type="protein sequence ID" value="CAH3138699.1"/>
    <property type="molecule type" value="Genomic_DNA"/>
</dbReference>
<dbReference type="InterPro" id="IPR000210">
    <property type="entry name" value="BTB/POZ_dom"/>
</dbReference>
<dbReference type="Pfam" id="PF00651">
    <property type="entry name" value="BTB"/>
    <property type="match status" value="2"/>
</dbReference>
<dbReference type="PANTHER" id="PTHR45632:SF3">
    <property type="entry name" value="KELCH-LIKE PROTEIN 32"/>
    <property type="match status" value="1"/>
</dbReference>
<protein>
    <recommendedName>
        <fullName evidence="3">BTB domain-containing protein</fullName>
    </recommendedName>
</protein>
<keyword evidence="2" id="KW-0677">Repeat</keyword>
<dbReference type="SUPFAM" id="SSF117281">
    <property type="entry name" value="Kelch motif"/>
    <property type="match status" value="1"/>
</dbReference>
<feature type="domain" description="BTB" evidence="3">
    <location>
        <begin position="22"/>
        <end position="90"/>
    </location>
</feature>
<comment type="caution">
    <text evidence="4">The sequence shown here is derived from an EMBL/GenBank/DDBJ whole genome shotgun (WGS) entry which is preliminary data.</text>
</comment>
<feature type="domain" description="BTB" evidence="3">
    <location>
        <begin position="615"/>
        <end position="683"/>
    </location>
</feature>
<sequence length="711" mass="81063">MVVHSRILLSKCSQFRREGEFIDIRLKVGDSLFPAHRVVLASYSDYFHSIFTDGKEANQEVIEMKDKSISPEIFKIVMDSIYAGDLHVNQKSIFEVLLAASQLQIASVVQLCCDFVKKEFIENRIDLKNYSVLCTVAERLGLRDLQEAAEAKMASMYKDVCETKEFLTHINADQLLSLLGRDDLSSPSEAFVFKSVMKWIKYKGEERMPVAGKVIGAVRLGLVDVKIVIEELKTEEMQRFPEVNMHLQESMMHHIMPSLEFSEEKVKPRSMRPYGAYRRMSPQCIAYFFDFEAKLWKPLPSVAQPDEKTTASLCAERIGNYLFVAQQRQEKVNFIHRYDVVNNSWVELPKYGNNHEVNCLCSVGDYLYAISESNPPQRYSLTNNSWQGGEGLKVGGNKEKLSTVAATVTNSKIYVIHGYQIAKSEGINPSWVNQPAVVHCFDPEYNVWTKLASTFHPHFKSSLFVVNNRLCVAGGNIDGYSYRAPVEVYDEGTNTWSVVSQEHIPPNNLGAVEIEGRVYFIINKFPVDSGIRIPPEERVSNEYPVPLDEWENLRKINNTAVGISIVLTESSREQNTKTFWFPSKFLQPENSRKMVAHSRILLSKCSQFRREREFIDIRLKVGDTLFPAHRDVLASYSDYFHSVFTDGKEANKAVIELKDKSVSPDIFKIIMDSFYSGDLHVNQKSVFEVLLAASQLKILSVVQLCCDFVKK</sequence>
<dbReference type="Gene3D" id="3.30.710.10">
    <property type="entry name" value="Potassium Channel Kv1.1, Chain A"/>
    <property type="match status" value="2"/>
</dbReference>
<keyword evidence="5" id="KW-1185">Reference proteome</keyword>
<gene>
    <name evidence="4" type="ORF">PMEA_00018565</name>
</gene>
<dbReference type="PROSITE" id="PS50097">
    <property type="entry name" value="BTB"/>
    <property type="match status" value="2"/>
</dbReference>
<dbReference type="SMART" id="SM00875">
    <property type="entry name" value="BACK"/>
    <property type="match status" value="1"/>
</dbReference>
<evidence type="ECO:0000256" key="1">
    <source>
        <dbReference type="ARBA" id="ARBA00022441"/>
    </source>
</evidence>
<keyword evidence="1" id="KW-0880">Kelch repeat</keyword>
<dbReference type="Pfam" id="PF07707">
    <property type="entry name" value="BACK"/>
    <property type="match status" value="1"/>
</dbReference>
<dbReference type="Gene3D" id="1.25.40.420">
    <property type="match status" value="1"/>
</dbReference>
<evidence type="ECO:0000256" key="2">
    <source>
        <dbReference type="ARBA" id="ARBA00022737"/>
    </source>
</evidence>
<dbReference type="Gene3D" id="2.120.10.80">
    <property type="entry name" value="Kelch-type beta propeller"/>
    <property type="match status" value="1"/>
</dbReference>
<dbReference type="InterPro" id="IPR015915">
    <property type="entry name" value="Kelch-typ_b-propeller"/>
</dbReference>
<organism evidence="4 5">
    <name type="scientific">Pocillopora meandrina</name>
    <dbReference type="NCBI Taxonomy" id="46732"/>
    <lineage>
        <taxon>Eukaryota</taxon>
        <taxon>Metazoa</taxon>
        <taxon>Cnidaria</taxon>
        <taxon>Anthozoa</taxon>
        <taxon>Hexacorallia</taxon>
        <taxon>Scleractinia</taxon>
        <taxon>Astrocoeniina</taxon>
        <taxon>Pocilloporidae</taxon>
        <taxon>Pocillopora</taxon>
    </lineage>
</organism>
<dbReference type="SUPFAM" id="SSF54695">
    <property type="entry name" value="POZ domain"/>
    <property type="match status" value="2"/>
</dbReference>
<dbReference type="AlphaFoldDB" id="A0AAU9X6L1"/>